<evidence type="ECO:0000256" key="5">
    <source>
        <dbReference type="ARBA" id="ARBA00022825"/>
    </source>
</evidence>
<comment type="similarity">
    <text evidence="1">Belongs to the peptidase S1 family.</text>
</comment>
<keyword evidence="4" id="KW-0378">Hydrolase</keyword>
<dbReference type="PIRSF" id="PIRSF001134">
    <property type="entry name" value="Streptogrisin"/>
    <property type="match status" value="1"/>
</dbReference>
<keyword evidence="12" id="KW-1185">Reference proteome</keyword>
<dbReference type="Gene3D" id="2.40.10.10">
    <property type="entry name" value="Trypsin-like serine proteases"/>
    <property type="match status" value="2"/>
</dbReference>
<dbReference type="Pfam" id="PF02983">
    <property type="entry name" value="Pro_Al_protease"/>
    <property type="match status" value="1"/>
</dbReference>
<evidence type="ECO:0000256" key="8">
    <source>
        <dbReference type="SAM" id="SignalP"/>
    </source>
</evidence>
<evidence type="ECO:0000256" key="2">
    <source>
        <dbReference type="ARBA" id="ARBA00022670"/>
    </source>
</evidence>
<protein>
    <submittedName>
        <fullName evidence="11">S1 family peptidase</fullName>
    </submittedName>
</protein>
<keyword evidence="5" id="KW-0720">Serine protease</keyword>
<dbReference type="Proteomes" id="UP001164439">
    <property type="component" value="Chromosome"/>
</dbReference>
<keyword evidence="2" id="KW-0645">Protease</keyword>
<dbReference type="PROSITE" id="PS51318">
    <property type="entry name" value="TAT"/>
    <property type="match status" value="1"/>
</dbReference>
<evidence type="ECO:0000259" key="9">
    <source>
        <dbReference type="Pfam" id="PF00089"/>
    </source>
</evidence>
<evidence type="ECO:0000313" key="11">
    <source>
        <dbReference type="EMBL" id="WAZ19399.1"/>
    </source>
</evidence>
<dbReference type="CDD" id="cd21112">
    <property type="entry name" value="alphaLP-like"/>
    <property type="match status" value="1"/>
</dbReference>
<proteinExistence type="inferred from homology"/>
<feature type="chain" id="PRO_5047509478" evidence="8">
    <location>
        <begin position="30"/>
        <end position="372"/>
    </location>
</feature>
<reference evidence="11" key="1">
    <citation type="submission" date="2022-12" db="EMBL/GenBank/DDBJ databases">
        <authorList>
            <person name="Ruckert C."/>
            <person name="Busche T."/>
            <person name="Kalinowski J."/>
            <person name="Wittmann C."/>
        </authorList>
    </citation>
    <scope>NUCLEOTIDE SEQUENCE</scope>
    <source>
        <strain evidence="11">DSM 40467</strain>
    </source>
</reference>
<sequence>MRRLPRRRLTMAVAIGGLFAALAQPTASAAPAPLTDPAKARALATEFGQDRSGGVYYDKAGQLVVAVTDEAAAREVRAEGGVAKVVKHSAATLNSVRATLDRRIADVDPIPNTSWGVDPSTNTVTVDIFDAATTADEKRLMRLVTRYGDAVRVNRLPGKIDATAYETLGGIGIESTDVAAGRYSACTLGFNVRDASGQKYFVTAGHCADSPSFQWWDREAGSIYLGKRIWYDYGGIEKDYAVMEYRGENLAAYGAVRAAGVDYEITDSRYPNDGESVKRAGAVTSDLVGAVLSPSETVTFSDGTLLKNMIKTSNCSHQGDSGGPLWAGTDALGVLSGTNTPQSEPCNSAQGQYRSWFQPVHWVLAHHGLHAF</sequence>
<keyword evidence="3 8" id="KW-0732">Signal</keyword>
<dbReference type="SUPFAM" id="SSF50494">
    <property type="entry name" value="Trypsin-like serine proteases"/>
    <property type="match status" value="1"/>
</dbReference>
<dbReference type="PRINTS" id="PR00861">
    <property type="entry name" value="ALYTICPTASE"/>
</dbReference>
<evidence type="ECO:0000256" key="1">
    <source>
        <dbReference type="ARBA" id="ARBA00007664"/>
    </source>
</evidence>
<feature type="signal peptide" evidence="8">
    <location>
        <begin position="1"/>
        <end position="29"/>
    </location>
</feature>
<dbReference type="InterPro" id="IPR001254">
    <property type="entry name" value="Trypsin_dom"/>
</dbReference>
<dbReference type="InterPro" id="IPR035070">
    <property type="entry name" value="Streptogrisin_prodomain"/>
</dbReference>
<evidence type="ECO:0000256" key="3">
    <source>
        <dbReference type="ARBA" id="ARBA00022729"/>
    </source>
</evidence>
<accession>A0ABY7K8X9</accession>
<dbReference type="InterPro" id="IPR006311">
    <property type="entry name" value="TAT_signal"/>
</dbReference>
<organism evidence="11 12">
    <name type="scientific">Streptomyces cinnabarinus</name>
    <dbReference type="NCBI Taxonomy" id="67287"/>
    <lineage>
        <taxon>Bacteria</taxon>
        <taxon>Bacillati</taxon>
        <taxon>Actinomycetota</taxon>
        <taxon>Actinomycetes</taxon>
        <taxon>Kitasatosporales</taxon>
        <taxon>Streptomycetaceae</taxon>
        <taxon>Streptomyces</taxon>
    </lineage>
</organism>
<dbReference type="EMBL" id="CP114413">
    <property type="protein sequence ID" value="WAZ19399.1"/>
    <property type="molecule type" value="Genomic_DNA"/>
</dbReference>
<feature type="domain" description="Peptidase S1A alpha-lytic prodomain" evidence="10">
    <location>
        <begin position="88"/>
        <end position="139"/>
    </location>
</feature>
<feature type="domain" description="Peptidase S1" evidence="9">
    <location>
        <begin position="198"/>
        <end position="341"/>
    </location>
</feature>
<dbReference type="InterPro" id="IPR009003">
    <property type="entry name" value="Peptidase_S1_PA"/>
</dbReference>
<evidence type="ECO:0000256" key="4">
    <source>
        <dbReference type="ARBA" id="ARBA00022801"/>
    </source>
</evidence>
<evidence type="ECO:0000256" key="6">
    <source>
        <dbReference type="ARBA" id="ARBA00023145"/>
    </source>
</evidence>
<evidence type="ECO:0000259" key="10">
    <source>
        <dbReference type="Pfam" id="PF02983"/>
    </source>
</evidence>
<dbReference type="Gene3D" id="3.30.300.50">
    <property type="match status" value="1"/>
</dbReference>
<dbReference type="InterPro" id="IPR001316">
    <property type="entry name" value="Pept_S1A_streptogrisin"/>
</dbReference>
<evidence type="ECO:0000256" key="7">
    <source>
        <dbReference type="ARBA" id="ARBA00023157"/>
    </source>
</evidence>
<dbReference type="InterPro" id="IPR004236">
    <property type="entry name" value="Pept_S1_alpha_lytic"/>
</dbReference>
<keyword evidence="7" id="KW-1015">Disulfide bond</keyword>
<keyword evidence="6" id="KW-0865">Zymogen</keyword>
<dbReference type="InterPro" id="IPR043504">
    <property type="entry name" value="Peptidase_S1_PA_chymotrypsin"/>
</dbReference>
<evidence type="ECO:0000313" key="12">
    <source>
        <dbReference type="Proteomes" id="UP001164439"/>
    </source>
</evidence>
<dbReference type="Pfam" id="PF00089">
    <property type="entry name" value="Trypsin"/>
    <property type="match status" value="1"/>
</dbReference>
<dbReference type="RefSeq" id="WP_269657088.1">
    <property type="nucleotide sequence ID" value="NZ_CP114413.1"/>
</dbReference>
<gene>
    <name evidence="11" type="ORF">STRCI_000449</name>
</gene>
<name>A0ABY7K8X9_9ACTN</name>